<dbReference type="InterPro" id="IPR003607">
    <property type="entry name" value="HD/PDEase_dom"/>
</dbReference>
<keyword evidence="1" id="KW-0378">Hydrolase</keyword>
<dbReference type="Proteomes" id="UP000563151">
    <property type="component" value="Unassembled WGS sequence"/>
</dbReference>
<proteinExistence type="predicted"/>
<sequence length="299" mass="34444">MKQVYSKDIKSGLNVKSSFMIMKKLYRDDNGNTICYLGDNTGDIKALVPDNEDRLSVGDVIEVEGKMAAFFEIGSFKKIEEVNIEDYLPTVKRPIEEIMEEIDKISKEEFKSKEIITLDKYFFGNKDFVEKFKKCIGGVSQHHNYRGGLAEHTLDVMYLTKIFAYRYDCRNKEIAILGAKLHDMGKIYEYFVDGPFSYTLKGEMEGHIVIGVTMLEEAFGADMDVYNEEFKERMKGCIVQHHGKMEYGSPKQPNTEEAYIVHYADYVDATLNKISQIKAGLTPGTWSNYERRIEGKIYY</sequence>
<protein>
    <submittedName>
        <fullName evidence="3">HD domain-containing protein</fullName>
    </submittedName>
</protein>
<dbReference type="EMBL" id="JAAZWO010000001">
    <property type="protein sequence ID" value="MBC2396435.1"/>
    <property type="molecule type" value="Genomic_DNA"/>
</dbReference>
<evidence type="ECO:0000313" key="4">
    <source>
        <dbReference type="Proteomes" id="UP000563151"/>
    </source>
</evidence>
<dbReference type="PANTHER" id="PTHR37294:SF1">
    <property type="entry name" value="3'-5' EXORIBONUCLEASE YHAM"/>
    <property type="match status" value="1"/>
</dbReference>
<dbReference type="InterPro" id="IPR050798">
    <property type="entry name" value="YhaM_exoribonuc/phosphodiest"/>
</dbReference>
<dbReference type="GO" id="GO:0016787">
    <property type="term" value="F:hydrolase activity"/>
    <property type="evidence" value="ECO:0007669"/>
    <property type="project" value="UniProtKB-KW"/>
</dbReference>
<comment type="caution">
    <text evidence="3">The sequence shown here is derived from an EMBL/GenBank/DDBJ whole genome shotgun (WGS) entry which is preliminary data.</text>
</comment>
<organism evidence="3 4">
    <name type="scientific">Clostridium tetanomorphum</name>
    <dbReference type="NCBI Taxonomy" id="1553"/>
    <lineage>
        <taxon>Bacteria</taxon>
        <taxon>Bacillati</taxon>
        <taxon>Bacillota</taxon>
        <taxon>Clostridia</taxon>
        <taxon>Eubacteriales</taxon>
        <taxon>Clostridiaceae</taxon>
        <taxon>Clostridium</taxon>
    </lineage>
</organism>
<dbReference type="InterPro" id="IPR006674">
    <property type="entry name" value="HD_domain"/>
</dbReference>
<feature type="domain" description="HD/PDEase" evidence="2">
    <location>
        <begin position="145"/>
        <end position="279"/>
    </location>
</feature>
<dbReference type="AlphaFoldDB" id="A0A923E4T2"/>
<evidence type="ECO:0000256" key="1">
    <source>
        <dbReference type="ARBA" id="ARBA00022801"/>
    </source>
</evidence>
<dbReference type="SMART" id="SM00471">
    <property type="entry name" value="HDc"/>
    <property type="match status" value="1"/>
</dbReference>
<dbReference type="Gene3D" id="1.10.3210.10">
    <property type="entry name" value="Hypothetical protein af1432"/>
    <property type="match status" value="1"/>
</dbReference>
<evidence type="ECO:0000259" key="2">
    <source>
        <dbReference type="SMART" id="SM00471"/>
    </source>
</evidence>
<reference evidence="3 4" key="1">
    <citation type="submission" date="2020-04" db="EMBL/GenBank/DDBJ databases">
        <title>Genomic insights into acetone-butanol-ethanol (ABE) fermentation by sequencing solventogenic clostridia strains.</title>
        <authorList>
            <person name="Brown S."/>
        </authorList>
    </citation>
    <scope>NUCLEOTIDE SEQUENCE [LARGE SCALE GENOMIC DNA]</scope>
    <source>
        <strain evidence="3 4">DJ011</strain>
    </source>
</reference>
<dbReference type="SUPFAM" id="SSF109604">
    <property type="entry name" value="HD-domain/PDEase-like"/>
    <property type="match status" value="1"/>
</dbReference>
<gene>
    <name evidence="3" type="ORF">HGG79_01400</name>
</gene>
<dbReference type="RefSeq" id="WP_035148716.1">
    <property type="nucleotide sequence ID" value="NZ_JAAZWO010000001.1"/>
</dbReference>
<dbReference type="CDD" id="cd00077">
    <property type="entry name" value="HDc"/>
    <property type="match status" value="1"/>
</dbReference>
<evidence type="ECO:0000313" key="3">
    <source>
        <dbReference type="EMBL" id="MBC2396435.1"/>
    </source>
</evidence>
<dbReference type="GO" id="GO:0031125">
    <property type="term" value="P:rRNA 3'-end processing"/>
    <property type="evidence" value="ECO:0007669"/>
    <property type="project" value="TreeGrafter"/>
</dbReference>
<dbReference type="Pfam" id="PF01966">
    <property type="entry name" value="HD"/>
    <property type="match status" value="1"/>
</dbReference>
<name>A0A923E4T2_CLOTT</name>
<keyword evidence="4" id="KW-1185">Reference proteome</keyword>
<dbReference type="PANTHER" id="PTHR37294">
    <property type="entry name" value="3'-5' EXORIBONUCLEASE YHAM"/>
    <property type="match status" value="1"/>
</dbReference>
<accession>A0A923E4T2</accession>